<keyword evidence="4" id="KW-1185">Reference proteome</keyword>
<evidence type="ECO:0000313" key="4">
    <source>
        <dbReference type="Proteomes" id="UP000245765"/>
    </source>
</evidence>
<dbReference type="EMBL" id="QGNA01000004">
    <property type="protein sequence ID" value="PWS35700.1"/>
    <property type="molecule type" value="Genomic_DNA"/>
</dbReference>
<evidence type="ECO:0000256" key="1">
    <source>
        <dbReference type="SAM" id="SignalP"/>
    </source>
</evidence>
<name>A0A317F978_9PROT</name>
<reference evidence="4" key="1">
    <citation type="submission" date="2018-05" db="EMBL/GenBank/DDBJ databases">
        <authorList>
            <person name="Du Z."/>
            <person name="Wang X."/>
        </authorList>
    </citation>
    <scope>NUCLEOTIDE SEQUENCE [LARGE SCALE GENOMIC DNA]</scope>
    <source>
        <strain evidence="4">CQN31</strain>
    </source>
</reference>
<accession>A0A317F978</accession>
<dbReference type="InterPro" id="IPR041238">
    <property type="entry name" value="Rap1a"/>
</dbReference>
<evidence type="ECO:0000313" key="3">
    <source>
        <dbReference type="EMBL" id="PWS35700.1"/>
    </source>
</evidence>
<organism evidence="3 4">
    <name type="scientific">Falsiroseomonas bella</name>
    <dbReference type="NCBI Taxonomy" id="2184016"/>
    <lineage>
        <taxon>Bacteria</taxon>
        <taxon>Pseudomonadati</taxon>
        <taxon>Pseudomonadota</taxon>
        <taxon>Alphaproteobacteria</taxon>
        <taxon>Acetobacterales</taxon>
        <taxon>Roseomonadaceae</taxon>
        <taxon>Falsiroseomonas</taxon>
    </lineage>
</organism>
<protein>
    <recommendedName>
        <fullName evidence="2">Rap1a immunity protein domain-containing protein</fullName>
    </recommendedName>
</protein>
<comment type="caution">
    <text evidence="3">The sequence shown here is derived from an EMBL/GenBank/DDBJ whole genome shotgun (WGS) entry which is preliminary data.</text>
</comment>
<gene>
    <name evidence="3" type="ORF">DFH01_19120</name>
</gene>
<dbReference type="Proteomes" id="UP000245765">
    <property type="component" value="Unassembled WGS sequence"/>
</dbReference>
<keyword evidence="1" id="KW-0732">Signal</keyword>
<dbReference type="RefSeq" id="WP_109872066.1">
    <property type="nucleotide sequence ID" value="NZ_QGNA01000004.1"/>
</dbReference>
<dbReference type="Pfam" id="PF18602">
    <property type="entry name" value="Rap1a"/>
    <property type="match status" value="1"/>
</dbReference>
<feature type="signal peptide" evidence="1">
    <location>
        <begin position="1"/>
        <end position="20"/>
    </location>
</feature>
<dbReference type="AlphaFoldDB" id="A0A317F978"/>
<dbReference type="OrthoDB" id="5516488at2"/>
<evidence type="ECO:0000259" key="2">
    <source>
        <dbReference type="Pfam" id="PF18602"/>
    </source>
</evidence>
<feature type="chain" id="PRO_5016263938" description="Rap1a immunity protein domain-containing protein" evidence="1">
    <location>
        <begin position="21"/>
        <end position="137"/>
    </location>
</feature>
<sequence length="137" mass="14153">MSWLPAMTLAFGLSASAAMAQGTATQTTRAEPLSMSALASMCAASPSGESPLAAFCQGVIVGAGQYHSAVSAANGRPIFCLPEPSPTMQDVQTAFVRWAAANTQYSSELAVSALMRFAASTYPCPPQPAPAQPARRR</sequence>
<feature type="domain" description="Rap1a immunity protein" evidence="2">
    <location>
        <begin position="36"/>
        <end position="124"/>
    </location>
</feature>
<proteinExistence type="predicted"/>